<feature type="binding site" description="covalent" evidence="21">
    <location>
        <position position="230"/>
    </location>
    <ligand>
        <name>heme c</name>
        <dbReference type="ChEBI" id="CHEBI:61717"/>
        <label>2</label>
    </ligand>
</feature>
<protein>
    <recommendedName>
        <fullName evidence="19">Cbb3-type cytochrome c oxidase subunit</fullName>
    </recommendedName>
</protein>
<dbReference type="InterPro" id="IPR004678">
    <property type="entry name" value="Cyt_c_oxidase_cbb3_su3"/>
</dbReference>
<keyword evidence="6 19" id="KW-0997">Cell inner membrane</keyword>
<proteinExistence type="inferred from homology"/>
<keyword evidence="5 19" id="KW-1003">Cell membrane</keyword>
<keyword evidence="7 19" id="KW-0349">Heme</keyword>
<comment type="subunit">
    <text evidence="19">Component of the cbb3-type cytochrome c oxidase.</text>
</comment>
<evidence type="ECO:0000256" key="19">
    <source>
        <dbReference type="PIRNR" id="PIRNR000006"/>
    </source>
</evidence>
<evidence type="ECO:0000256" key="18">
    <source>
        <dbReference type="ARBA" id="ARBA00023136"/>
    </source>
</evidence>
<comment type="pathway">
    <text evidence="2 19">Energy metabolism; oxidative phosphorylation.</text>
</comment>
<evidence type="ECO:0000256" key="1">
    <source>
        <dbReference type="ARBA" id="ARBA00004533"/>
    </source>
</evidence>
<evidence type="ECO:0000256" key="5">
    <source>
        <dbReference type="ARBA" id="ARBA00022475"/>
    </source>
</evidence>
<feature type="binding site" description="covalent" evidence="21">
    <location>
        <position position="227"/>
    </location>
    <ligand>
        <name>heme c</name>
        <dbReference type="ChEBI" id="CHEBI:61717"/>
        <label>2</label>
    </ligand>
</feature>
<keyword evidence="15 19" id="KW-0560">Oxidoreductase</keyword>
<evidence type="ECO:0000256" key="4">
    <source>
        <dbReference type="ARBA" id="ARBA00022448"/>
    </source>
</evidence>
<evidence type="ECO:0000256" key="20">
    <source>
        <dbReference type="PIRSR" id="PIRSR000006-1"/>
    </source>
</evidence>
<evidence type="ECO:0000256" key="14">
    <source>
        <dbReference type="ARBA" id="ARBA00022989"/>
    </source>
</evidence>
<feature type="transmembrane region" description="Helical" evidence="22">
    <location>
        <begin position="12"/>
        <end position="30"/>
    </location>
</feature>
<dbReference type="PROSITE" id="PS51007">
    <property type="entry name" value="CYTC"/>
    <property type="match status" value="2"/>
</dbReference>
<gene>
    <name evidence="24" type="primary">ccoP</name>
    <name evidence="24" type="ORF">AW08_01052</name>
</gene>
<feature type="binding site" description="covalent" evidence="21">
    <location>
        <position position="141"/>
    </location>
    <ligand>
        <name>heme c</name>
        <dbReference type="ChEBI" id="CHEBI:61717"/>
        <label>1</label>
    </ligand>
</feature>
<dbReference type="InterPro" id="IPR036909">
    <property type="entry name" value="Cyt_c-like_dom_sf"/>
</dbReference>
<feature type="transmembrane region" description="Helical" evidence="22">
    <location>
        <begin position="60"/>
        <end position="79"/>
    </location>
</feature>
<comment type="subcellular location">
    <subcellularLocation>
        <location evidence="1 19">Cell inner membrane</location>
    </subcellularLocation>
</comment>
<evidence type="ECO:0000256" key="8">
    <source>
        <dbReference type="ARBA" id="ARBA00022660"/>
    </source>
</evidence>
<evidence type="ECO:0000256" key="13">
    <source>
        <dbReference type="ARBA" id="ARBA00022982"/>
    </source>
</evidence>
<dbReference type="InterPro" id="IPR009056">
    <property type="entry name" value="Cyt_c-like_dom"/>
</dbReference>
<comment type="similarity">
    <text evidence="3 19">Belongs to the CcoP / FixP family.</text>
</comment>
<dbReference type="Gene3D" id="6.10.280.130">
    <property type="match status" value="1"/>
</dbReference>
<keyword evidence="11" id="KW-0677">Repeat</keyword>
<comment type="caution">
    <text evidence="24">The sequence shown here is derived from an EMBL/GenBank/DDBJ whole genome shotgun (WGS) entry which is preliminary data.</text>
</comment>
<evidence type="ECO:0000256" key="22">
    <source>
        <dbReference type="SAM" id="Phobius"/>
    </source>
</evidence>
<keyword evidence="10 19" id="KW-0479">Metal-binding</keyword>
<dbReference type="GO" id="GO:0005506">
    <property type="term" value="F:iron ion binding"/>
    <property type="evidence" value="ECO:0007669"/>
    <property type="project" value="InterPro"/>
</dbReference>
<keyword evidence="18 19" id="KW-0472">Membrane</keyword>
<evidence type="ECO:0000256" key="7">
    <source>
        <dbReference type="ARBA" id="ARBA00022617"/>
    </source>
</evidence>
<keyword evidence="13 19" id="KW-0249">Electron transport</keyword>
<evidence type="ECO:0000256" key="9">
    <source>
        <dbReference type="ARBA" id="ARBA00022692"/>
    </source>
</evidence>
<dbReference type="PANTHER" id="PTHR33751">
    <property type="entry name" value="CBB3-TYPE CYTOCHROME C OXIDASE SUBUNIT FIXP"/>
    <property type="match status" value="1"/>
</dbReference>
<evidence type="ECO:0000256" key="11">
    <source>
        <dbReference type="ARBA" id="ARBA00022737"/>
    </source>
</evidence>
<dbReference type="PANTHER" id="PTHR33751:SF1">
    <property type="entry name" value="CBB3-TYPE CYTOCHROME C OXIDASE SUBUNIT FIXP"/>
    <property type="match status" value="1"/>
</dbReference>
<evidence type="ECO:0000256" key="3">
    <source>
        <dbReference type="ARBA" id="ARBA00006113"/>
    </source>
</evidence>
<evidence type="ECO:0000256" key="10">
    <source>
        <dbReference type="ARBA" id="ARBA00022723"/>
    </source>
</evidence>
<dbReference type="GO" id="GO:0005886">
    <property type="term" value="C:plasma membrane"/>
    <property type="evidence" value="ECO:0007669"/>
    <property type="project" value="UniProtKB-SubCell"/>
</dbReference>
<dbReference type="SUPFAM" id="SSF46626">
    <property type="entry name" value="Cytochrome c"/>
    <property type="match status" value="2"/>
</dbReference>
<comment type="cofactor">
    <cofactor evidence="19 21">
        <name>heme c</name>
        <dbReference type="ChEBI" id="CHEBI:61717"/>
    </cofactor>
    <text evidence="19 21">Binds 2 heme C groups per subunit.</text>
</comment>
<dbReference type="NCBIfam" id="TIGR00782">
    <property type="entry name" value="ccoP"/>
    <property type="match status" value="1"/>
</dbReference>
<dbReference type="GO" id="GO:0016491">
    <property type="term" value="F:oxidoreductase activity"/>
    <property type="evidence" value="ECO:0007669"/>
    <property type="project" value="UniProtKB-KW"/>
</dbReference>
<evidence type="ECO:0000256" key="6">
    <source>
        <dbReference type="ARBA" id="ARBA00022519"/>
    </source>
</evidence>
<keyword evidence="4 19" id="KW-0813">Transport</keyword>
<dbReference type="Gene3D" id="1.10.760.10">
    <property type="entry name" value="Cytochrome c-like domain"/>
    <property type="match status" value="2"/>
</dbReference>
<evidence type="ECO:0000259" key="23">
    <source>
        <dbReference type="PROSITE" id="PS51007"/>
    </source>
</evidence>
<evidence type="ECO:0000256" key="2">
    <source>
        <dbReference type="ARBA" id="ARBA00004673"/>
    </source>
</evidence>
<dbReference type="Proteomes" id="UP000020218">
    <property type="component" value="Unassembled WGS sequence"/>
</dbReference>
<dbReference type="Pfam" id="PF14715">
    <property type="entry name" value="FixP_N"/>
    <property type="match status" value="1"/>
</dbReference>
<feature type="binding site" description="axial binding residue" evidence="20">
    <location>
        <position position="272"/>
    </location>
    <ligand>
        <name>heme c</name>
        <dbReference type="ChEBI" id="CHEBI:61717"/>
        <label>1</label>
    </ligand>
    <ligandPart>
        <name>Fe</name>
        <dbReference type="ChEBI" id="CHEBI:18248"/>
    </ligandPart>
</feature>
<dbReference type="GO" id="GO:0020037">
    <property type="term" value="F:heme binding"/>
    <property type="evidence" value="ECO:0007669"/>
    <property type="project" value="InterPro"/>
</dbReference>
<feature type="binding site" description="axial binding residue" evidence="20">
    <location>
        <position position="184"/>
    </location>
    <ligand>
        <name>heme c</name>
        <dbReference type="ChEBI" id="CHEBI:61717"/>
        <label>2</label>
    </ligand>
    <ligandPart>
        <name>Fe</name>
        <dbReference type="ChEBI" id="CHEBI:18248"/>
    </ligandPart>
</feature>
<dbReference type="EMBL" id="JFAX01000004">
    <property type="protein sequence ID" value="EXI68740.1"/>
    <property type="molecule type" value="Genomic_DNA"/>
</dbReference>
<reference evidence="24" key="1">
    <citation type="submission" date="2014-02" db="EMBL/GenBank/DDBJ databases">
        <title>Expanding our view of genomic diversity in Candidatus Accumulibacter clades.</title>
        <authorList>
            <person name="Skennerton C.T."/>
            <person name="Barr J.J."/>
            <person name="Slater F.R."/>
            <person name="Bond P.L."/>
            <person name="Tyson G.W."/>
        </authorList>
    </citation>
    <scope>NUCLEOTIDE SEQUENCE [LARGE SCALE GENOMIC DNA]</scope>
</reference>
<dbReference type="AlphaFoldDB" id="A0A011NVT6"/>
<dbReference type="STRING" id="1454001.AW08_01052"/>
<keyword evidence="16 19" id="KW-0408">Iron</keyword>
<keyword evidence="17 19" id="KW-0406">Ion transport</keyword>
<dbReference type="GO" id="GO:0006119">
    <property type="term" value="P:oxidative phosphorylation"/>
    <property type="evidence" value="ECO:0007669"/>
    <property type="project" value="UniProtKB-UniPathway"/>
</dbReference>
<dbReference type="PRINTS" id="PR00605">
    <property type="entry name" value="CYTCHROMECIC"/>
</dbReference>
<evidence type="ECO:0000256" key="21">
    <source>
        <dbReference type="PIRSR" id="PIRSR000006-2"/>
    </source>
</evidence>
<evidence type="ECO:0000313" key="24">
    <source>
        <dbReference type="EMBL" id="EXI68740.1"/>
    </source>
</evidence>
<evidence type="ECO:0000313" key="25">
    <source>
        <dbReference type="Proteomes" id="UP000020218"/>
    </source>
</evidence>
<dbReference type="PIRSF" id="PIRSF000006">
    <property type="entry name" value="Cbb3-Cox_fixP"/>
    <property type="match status" value="1"/>
</dbReference>
<keyword evidence="12 19" id="KW-0375">Hydrogen ion transport</keyword>
<feature type="binding site" description="covalent" evidence="21">
    <location>
        <position position="144"/>
    </location>
    <ligand>
        <name>heme c</name>
        <dbReference type="ChEBI" id="CHEBI:61717"/>
        <label>1</label>
    </ligand>
</feature>
<keyword evidence="8 19" id="KW-0679">Respiratory chain</keyword>
<dbReference type="GO" id="GO:1902600">
    <property type="term" value="P:proton transmembrane transport"/>
    <property type="evidence" value="ECO:0007669"/>
    <property type="project" value="UniProtKB-KW"/>
</dbReference>
<evidence type="ECO:0000256" key="17">
    <source>
        <dbReference type="ARBA" id="ARBA00023065"/>
    </source>
</evidence>
<organism evidence="24 25">
    <name type="scientific">Candidatus Accumulibacter adjunctus</name>
    <dbReference type="NCBI Taxonomy" id="1454001"/>
    <lineage>
        <taxon>Bacteria</taxon>
        <taxon>Pseudomonadati</taxon>
        <taxon>Pseudomonadota</taxon>
        <taxon>Betaproteobacteria</taxon>
        <taxon>Candidatus Accumulibacter</taxon>
    </lineage>
</organism>
<dbReference type="Pfam" id="PF13442">
    <property type="entry name" value="Cytochrome_CBB3"/>
    <property type="match status" value="2"/>
</dbReference>
<dbReference type="UniPathway" id="UPA00705"/>
<feature type="domain" description="Cytochrome c" evidence="23">
    <location>
        <begin position="213"/>
        <end position="295"/>
    </location>
</feature>
<evidence type="ECO:0000256" key="12">
    <source>
        <dbReference type="ARBA" id="ARBA00022781"/>
    </source>
</evidence>
<dbReference type="GO" id="GO:0009055">
    <property type="term" value="F:electron transfer activity"/>
    <property type="evidence" value="ECO:0007669"/>
    <property type="project" value="InterPro"/>
</dbReference>
<dbReference type="InterPro" id="IPR050597">
    <property type="entry name" value="Cytochrome_c_Oxidase_Subunit"/>
</dbReference>
<feature type="domain" description="Cytochrome c" evidence="23">
    <location>
        <begin position="128"/>
        <end position="206"/>
    </location>
</feature>
<feature type="binding site" description="axial binding residue" evidence="20">
    <location>
        <position position="145"/>
    </location>
    <ligand>
        <name>heme c</name>
        <dbReference type="ChEBI" id="CHEBI:61717"/>
        <label>1</label>
    </ligand>
    <ligandPart>
        <name>Fe</name>
        <dbReference type="ChEBI" id="CHEBI:18248"/>
    </ligandPart>
</feature>
<sequence length="301" mass="33099">MNDFVNQFWNWYVILLVLASIIACGVLLWTQSQPPPAKLDTTGHVWDETLEEYNNPLPKWWMWLFYITVIFSLVYSFLYPTLGSFQGILGWSSSGQWAREMAKFDEQTKPLYAKYMQTDLKALAADNVGMETGKRLYLTYCVQCHGADAKGSKGFPNLADNDWLWGGEPAQIVETIAAGRNGVMPPHAQLGAETIKDLANYVRSLSGLPADSLRASKGQEAFNSAGCSGCHGPDGKGMQALGAPNLTDKIWLYGSSEATISETITKGRNNQMPAWKEFLGDEKVHLLAAYVLSLGQAAGGK</sequence>
<accession>A0A011NVT6</accession>
<feature type="binding site" description="axial binding residue" evidence="20">
    <location>
        <position position="231"/>
    </location>
    <ligand>
        <name>heme c</name>
        <dbReference type="ChEBI" id="CHEBI:61717"/>
        <label>2</label>
    </ligand>
    <ligandPart>
        <name>Fe</name>
        <dbReference type="ChEBI" id="CHEBI:18248"/>
    </ligandPart>
</feature>
<evidence type="ECO:0000256" key="15">
    <source>
        <dbReference type="ARBA" id="ARBA00023002"/>
    </source>
</evidence>
<dbReference type="InterPro" id="IPR038414">
    <property type="entry name" value="CcoP_N_sf"/>
</dbReference>
<dbReference type="InterPro" id="IPR008168">
    <property type="entry name" value="Cyt_C_IC"/>
</dbReference>
<name>A0A011NVT6_9PROT</name>
<keyword evidence="25" id="KW-1185">Reference proteome</keyword>
<keyword evidence="14 22" id="KW-1133">Transmembrane helix</keyword>
<evidence type="ECO:0000256" key="16">
    <source>
        <dbReference type="ARBA" id="ARBA00023004"/>
    </source>
</evidence>
<dbReference type="PATRIC" id="fig|1454001.3.peg.997"/>
<keyword evidence="9 22" id="KW-0812">Transmembrane</keyword>
<comment type="function">
    <text evidence="19">C-type cytochrome. Part of the cbb3-type cytochrome c oxidase complex.</text>
</comment>
<dbReference type="InterPro" id="IPR032858">
    <property type="entry name" value="CcoP_N"/>
</dbReference>